<dbReference type="PANTHER" id="PTHR12358">
    <property type="entry name" value="SPHINGOSINE KINASE"/>
    <property type="match status" value="1"/>
</dbReference>
<dbReference type="InterPro" id="IPR001206">
    <property type="entry name" value="Diacylglycerol_kinase_cat_dom"/>
</dbReference>
<feature type="domain" description="DAGKc" evidence="4">
    <location>
        <begin position="82"/>
        <end position="213"/>
    </location>
</feature>
<dbReference type="Pfam" id="PF00781">
    <property type="entry name" value="DAGK_cat"/>
    <property type="match status" value="1"/>
</dbReference>
<keyword evidence="6" id="KW-1185">Reference proteome</keyword>
<evidence type="ECO:0000259" key="4">
    <source>
        <dbReference type="PROSITE" id="PS50146"/>
    </source>
</evidence>
<reference evidence="5 6" key="1">
    <citation type="journal article" date="2009" name="PLoS Genet.">
        <title>The Bifidobacterium dentium Bd1 genome sequence reflects its genetic adaptation to the human oral cavity.</title>
        <authorList>
            <person name="Ventura M."/>
            <person name="Turroni F."/>
            <person name="Zomer A."/>
            <person name="Foroni E."/>
            <person name="Giubellini V."/>
            <person name="Bottacini F."/>
            <person name="Canchaya C."/>
            <person name="Claesson M.J."/>
            <person name="He F."/>
            <person name="Mantzourani M."/>
            <person name="Mulas L."/>
            <person name="Ferrarini A."/>
            <person name="Gao B."/>
            <person name="Delledonne M."/>
            <person name="Henrissat B."/>
            <person name="Coutinho P."/>
            <person name="Oggioni M."/>
            <person name="Gupta R.S."/>
            <person name="Zhang Z."/>
            <person name="Beighton D."/>
            <person name="Fitzgerald G.F."/>
            <person name="O'Toole P.W."/>
            <person name="van Sinderen D."/>
        </authorList>
    </citation>
    <scope>NUCLEOTIDE SEQUENCE [LARGE SCALE GENOMIC DNA]</scope>
    <source>
        <strain evidence="6">ATCC 27534 / DSM 20436 / JCM 1195 / Bd1</strain>
    </source>
</reference>
<evidence type="ECO:0000313" key="5">
    <source>
        <dbReference type="EMBL" id="ADB09158.1"/>
    </source>
</evidence>
<dbReference type="PANTHER" id="PTHR12358:SF54">
    <property type="entry name" value="SPHINGOSINE KINASE RELATED PROTEIN"/>
    <property type="match status" value="1"/>
</dbReference>
<comment type="cofactor">
    <cofactor evidence="1">
        <name>Mg(2+)</name>
        <dbReference type="ChEBI" id="CHEBI:18420"/>
    </cofactor>
</comment>
<gene>
    <name evidence="5" type="ordered locus">BDP_0484</name>
</gene>
<dbReference type="eggNOG" id="COG1597">
    <property type="taxonomic scope" value="Bacteria"/>
</dbReference>
<evidence type="ECO:0000256" key="2">
    <source>
        <dbReference type="ARBA" id="ARBA00005983"/>
    </source>
</evidence>
<dbReference type="PROSITE" id="PS50146">
    <property type="entry name" value="DAGK"/>
    <property type="match status" value="1"/>
</dbReference>
<sequence length="417" mass="45053">MPQADSEHVPSVFACNVQFSSILSRRIHIFDLFSVTMGDMPMPVIISLLIVIGVAAVCGAAFFGVRAYRHHKLARQLDQRSDDQVHYVFVINPSKPQADQRKRHIREFCEAKGLTQVDFIDTQLDKDGRVCALEALNRGADVVVAVGGDGTVRTVASALSGTGHALGIVPIGTGNLFARNMGIPVDDIDAALTVATSHGSRQVDVGRLTLLDDETTDHGHAFLIIAGIGFDALMIDDTDPELKKNISWLAYFVSGVKNLFAPKYHGDVTITSEDGSTHTTRGLSFRTFMAGNCGQIPMFSLMPDAVYDDGILDYEIIDTSGGILGWANLFGDVLHQTITGKAQQSPLSTNSTVDQIQGVSAEITLEKPVLAQVDGDMLPETKHIRFSVERQALCVRVPEVVSSDDDSLAASAVTREM</sequence>
<dbReference type="KEGG" id="bde:BDP_0484"/>
<evidence type="ECO:0000256" key="3">
    <source>
        <dbReference type="SAM" id="Phobius"/>
    </source>
</evidence>
<proteinExistence type="inferred from homology"/>
<dbReference type="SUPFAM" id="SSF111331">
    <property type="entry name" value="NAD kinase/diacylglycerol kinase-like"/>
    <property type="match status" value="1"/>
</dbReference>
<accession>D2Q8M2</accession>
<protein>
    <submittedName>
        <fullName evidence="5">Conserved hypothetical secreted protein with presumed diacylglycerol kinase catalytic domain</fullName>
    </submittedName>
</protein>
<dbReference type="GO" id="GO:0016301">
    <property type="term" value="F:kinase activity"/>
    <property type="evidence" value="ECO:0007669"/>
    <property type="project" value="UniProtKB-KW"/>
</dbReference>
<keyword evidence="3" id="KW-0472">Membrane</keyword>
<dbReference type="STRING" id="401473.BDP_0484"/>
<dbReference type="SMART" id="SM00046">
    <property type="entry name" value="DAGKc"/>
    <property type="match status" value="1"/>
</dbReference>
<evidence type="ECO:0000256" key="1">
    <source>
        <dbReference type="ARBA" id="ARBA00001946"/>
    </source>
</evidence>
<evidence type="ECO:0000313" key="6">
    <source>
        <dbReference type="Proteomes" id="UP000008693"/>
    </source>
</evidence>
<dbReference type="EMBL" id="CP001750">
    <property type="protein sequence ID" value="ADB09158.1"/>
    <property type="molecule type" value="Genomic_DNA"/>
</dbReference>
<dbReference type="InterPro" id="IPR016064">
    <property type="entry name" value="NAD/diacylglycerol_kinase_sf"/>
</dbReference>
<name>D2Q8M2_BIFDB</name>
<dbReference type="Gene3D" id="3.40.50.10330">
    <property type="entry name" value="Probable inorganic polyphosphate/atp-NAD kinase, domain 1"/>
    <property type="match status" value="1"/>
</dbReference>
<comment type="similarity">
    <text evidence="2">Belongs to the diacylglycerol/lipid kinase family.</text>
</comment>
<keyword evidence="3" id="KW-0812">Transmembrane</keyword>
<dbReference type="InterPro" id="IPR050187">
    <property type="entry name" value="Lipid_Phosphate_FormReg"/>
</dbReference>
<dbReference type="InterPro" id="IPR017438">
    <property type="entry name" value="ATP-NAD_kinase_N"/>
</dbReference>
<feature type="transmembrane region" description="Helical" evidence="3">
    <location>
        <begin position="44"/>
        <end position="65"/>
    </location>
</feature>
<dbReference type="Gene3D" id="2.60.200.40">
    <property type="match status" value="1"/>
</dbReference>
<organism evidence="5 6">
    <name type="scientific">Bifidobacterium dentium (strain ATCC 27534 / DSM 20436 / JCM 1195 / Bd1)</name>
    <dbReference type="NCBI Taxonomy" id="401473"/>
    <lineage>
        <taxon>Bacteria</taxon>
        <taxon>Bacillati</taxon>
        <taxon>Actinomycetota</taxon>
        <taxon>Actinomycetes</taxon>
        <taxon>Bifidobacteriales</taxon>
        <taxon>Bifidobacteriaceae</taxon>
        <taxon>Bifidobacterium</taxon>
    </lineage>
</organism>
<keyword evidence="5" id="KW-0808">Transferase</keyword>
<dbReference type="HOGENOM" id="CLU_045532_2_2_11"/>
<keyword evidence="5" id="KW-0418">Kinase</keyword>
<keyword evidence="3" id="KW-1133">Transmembrane helix</keyword>
<dbReference type="Proteomes" id="UP000008693">
    <property type="component" value="Chromosome"/>
</dbReference>
<dbReference type="AlphaFoldDB" id="D2Q8M2"/>